<feature type="coiled-coil region" evidence="1">
    <location>
        <begin position="66"/>
        <end position="100"/>
    </location>
</feature>
<keyword evidence="3" id="KW-1185">Reference proteome</keyword>
<name>A0ABV0PJ34_9TELE</name>
<evidence type="ECO:0000313" key="3">
    <source>
        <dbReference type="Proteomes" id="UP001476798"/>
    </source>
</evidence>
<keyword evidence="1" id="KW-0175">Coiled coil</keyword>
<feature type="coiled-coil region" evidence="1">
    <location>
        <begin position="12"/>
        <end position="39"/>
    </location>
</feature>
<organism evidence="2 3">
    <name type="scientific">Goodea atripinnis</name>
    <dbReference type="NCBI Taxonomy" id="208336"/>
    <lineage>
        <taxon>Eukaryota</taxon>
        <taxon>Metazoa</taxon>
        <taxon>Chordata</taxon>
        <taxon>Craniata</taxon>
        <taxon>Vertebrata</taxon>
        <taxon>Euteleostomi</taxon>
        <taxon>Actinopterygii</taxon>
        <taxon>Neopterygii</taxon>
        <taxon>Teleostei</taxon>
        <taxon>Neoteleostei</taxon>
        <taxon>Acanthomorphata</taxon>
        <taxon>Ovalentaria</taxon>
        <taxon>Atherinomorphae</taxon>
        <taxon>Cyprinodontiformes</taxon>
        <taxon>Goodeidae</taxon>
        <taxon>Goodea</taxon>
    </lineage>
</organism>
<evidence type="ECO:0000313" key="2">
    <source>
        <dbReference type="EMBL" id="MEQ2183426.1"/>
    </source>
</evidence>
<sequence length="208" mass="24216">MVCHEYGMGPPYLYLKTVINNLESENEALRQEMAQKITCMQQTSKERETVLQKELEQFKVSYQEISSVYKTDILSLQEQLEILEQNLNNEKEARSKKSAENLQLVSHLTAEKDVLQQETAVLKQTCSNNEIRYKAELETLESRLQIQIALNDQLSAEVKDRDEKIVALIEKDDLQTKKKSLWKRLRHSLGLRKMEKLNKKKSTSEKTA</sequence>
<proteinExistence type="predicted"/>
<gene>
    <name evidence="2" type="ORF">GOODEAATRI_032399</name>
</gene>
<evidence type="ECO:0000256" key="1">
    <source>
        <dbReference type="SAM" id="Coils"/>
    </source>
</evidence>
<dbReference type="EMBL" id="JAHRIO010075977">
    <property type="protein sequence ID" value="MEQ2183426.1"/>
    <property type="molecule type" value="Genomic_DNA"/>
</dbReference>
<reference evidence="2 3" key="1">
    <citation type="submission" date="2021-06" db="EMBL/GenBank/DDBJ databases">
        <authorList>
            <person name="Palmer J.M."/>
        </authorList>
    </citation>
    <scope>NUCLEOTIDE SEQUENCE [LARGE SCALE GENOMIC DNA]</scope>
    <source>
        <strain evidence="2 3">GA_2019</strain>
        <tissue evidence="2">Muscle</tissue>
    </source>
</reference>
<protein>
    <submittedName>
        <fullName evidence="2">Uncharacterized protein</fullName>
    </submittedName>
</protein>
<accession>A0ABV0PJ34</accession>
<dbReference type="Proteomes" id="UP001476798">
    <property type="component" value="Unassembled WGS sequence"/>
</dbReference>
<comment type="caution">
    <text evidence="2">The sequence shown here is derived from an EMBL/GenBank/DDBJ whole genome shotgun (WGS) entry which is preliminary data.</text>
</comment>